<dbReference type="RefSeq" id="WP_140780962.1">
    <property type="nucleotide sequence ID" value="NZ_VFSS01000001.1"/>
</dbReference>
<dbReference type="Pfam" id="PF17676">
    <property type="entry name" value="Peptidase_S66C"/>
    <property type="match status" value="1"/>
</dbReference>
<evidence type="ECO:0000259" key="4">
    <source>
        <dbReference type="Pfam" id="PF17676"/>
    </source>
</evidence>
<comment type="similarity">
    <text evidence="1">Belongs to the peptidase S66 family.</text>
</comment>
<dbReference type="Gene3D" id="3.40.50.10740">
    <property type="entry name" value="Class I glutamine amidotransferase-like"/>
    <property type="match status" value="1"/>
</dbReference>
<proteinExistence type="inferred from homology"/>
<evidence type="ECO:0000256" key="1">
    <source>
        <dbReference type="ARBA" id="ARBA00010233"/>
    </source>
</evidence>
<evidence type="ECO:0000313" key="5">
    <source>
        <dbReference type="EMBL" id="TPE57989.1"/>
    </source>
</evidence>
<dbReference type="AlphaFoldDB" id="A0A501XC26"/>
<gene>
    <name evidence="5" type="ORF">FJO69_00020</name>
</gene>
<dbReference type="PIRSF" id="PIRSF028757">
    <property type="entry name" value="LD-carboxypeptidase"/>
    <property type="match status" value="1"/>
</dbReference>
<feature type="domain" description="LD-carboxypeptidase N-terminal" evidence="3">
    <location>
        <begin position="9"/>
        <end position="134"/>
    </location>
</feature>
<dbReference type="Gene3D" id="3.50.30.60">
    <property type="entry name" value="LD-carboxypeptidase A C-terminal domain-like"/>
    <property type="match status" value="1"/>
</dbReference>
<evidence type="ECO:0000313" key="6">
    <source>
        <dbReference type="Proteomes" id="UP000319776"/>
    </source>
</evidence>
<keyword evidence="5" id="KW-0645">Protease</keyword>
<dbReference type="InterPro" id="IPR003507">
    <property type="entry name" value="S66_fam"/>
</dbReference>
<organism evidence="5 6">
    <name type="scientific">[Mycoplasma] falconis</name>
    <dbReference type="NCBI Taxonomy" id="92403"/>
    <lineage>
        <taxon>Bacteria</taxon>
        <taxon>Bacillati</taxon>
        <taxon>Mycoplasmatota</taxon>
        <taxon>Mycoplasmoidales</taxon>
        <taxon>Metamycoplasmataceae</taxon>
        <taxon>Metamycoplasma</taxon>
    </lineage>
</organism>
<keyword evidence="5" id="KW-0121">Carboxypeptidase</keyword>
<sequence length="350" mass="40498">MKINKNDLIAIISLSDGMLGEDFAKHEVELANKRIKEFNLNFIYTLNALKGRDFICKNPDKRAQDLIWAFNNQDVKAIISAIGGFDTFKTLPFILDNPNYIKLIKDNLKPFIGYSDTTINHLMFNHLGLPSYYGICVATDLAELDKEMLPYTKQSFLNLFEEKEWAYTSSDIWYNEREDFSINSLNKPRESFKEQDGFIEINVKEDFEGILIGGCVESINELIVGEEFKQEVININKKYHLFDDKTDFTNRVLLLETSEARITPEKLEEMLNNLATTGVFNKINGILFGKPQNNTYIYEYKAILEKLAKKYDLPIVYNINIGHAYPKMLLKLNANVKYLKDKKMIISDNK</sequence>
<dbReference type="OrthoDB" id="9807329at2"/>
<keyword evidence="6" id="KW-1185">Reference proteome</keyword>
<dbReference type="InterPro" id="IPR040921">
    <property type="entry name" value="Peptidase_S66C"/>
</dbReference>
<dbReference type="Proteomes" id="UP000319776">
    <property type="component" value="Unassembled WGS sequence"/>
</dbReference>
<dbReference type="PANTHER" id="PTHR30237">
    <property type="entry name" value="MURAMOYLTETRAPEPTIDE CARBOXYPEPTIDASE"/>
    <property type="match status" value="1"/>
</dbReference>
<feature type="domain" description="LD-carboxypeptidase C-terminal" evidence="4">
    <location>
        <begin position="208"/>
        <end position="336"/>
    </location>
</feature>
<dbReference type="SUPFAM" id="SSF52317">
    <property type="entry name" value="Class I glutamine amidotransferase-like"/>
    <property type="match status" value="1"/>
</dbReference>
<accession>A0A501XC26</accession>
<dbReference type="InterPro" id="IPR027461">
    <property type="entry name" value="Carboxypeptidase_A_C_sf"/>
</dbReference>
<reference evidence="5 6" key="1">
    <citation type="submission" date="2019-06" db="EMBL/GenBank/DDBJ databases">
        <title>Mycoplasma falconis type strain whole genome sequence.</title>
        <authorList>
            <person name="Spergser J."/>
        </authorList>
    </citation>
    <scope>NUCLEOTIDE SEQUENCE [LARGE SCALE GENOMIC DNA]</scope>
    <source>
        <strain evidence="5 6">ATCC 51372</strain>
    </source>
</reference>
<protein>
    <submittedName>
        <fullName evidence="5">LD-carboxypeptidase</fullName>
    </submittedName>
</protein>
<dbReference type="Pfam" id="PF02016">
    <property type="entry name" value="Peptidase_S66"/>
    <property type="match status" value="1"/>
</dbReference>
<dbReference type="GO" id="GO:0004180">
    <property type="term" value="F:carboxypeptidase activity"/>
    <property type="evidence" value="ECO:0007669"/>
    <property type="project" value="UniProtKB-KW"/>
</dbReference>
<evidence type="ECO:0000256" key="2">
    <source>
        <dbReference type="ARBA" id="ARBA00022801"/>
    </source>
</evidence>
<dbReference type="InterPro" id="IPR027478">
    <property type="entry name" value="LdcA_N"/>
</dbReference>
<dbReference type="InterPro" id="IPR040449">
    <property type="entry name" value="Peptidase_S66_N"/>
</dbReference>
<evidence type="ECO:0000259" key="3">
    <source>
        <dbReference type="Pfam" id="PF02016"/>
    </source>
</evidence>
<dbReference type="PANTHER" id="PTHR30237:SF4">
    <property type="entry name" value="LD-CARBOXYPEPTIDASE C-TERMINAL DOMAIN-CONTAINING PROTEIN"/>
    <property type="match status" value="1"/>
</dbReference>
<dbReference type="SUPFAM" id="SSF141986">
    <property type="entry name" value="LD-carboxypeptidase A C-terminal domain-like"/>
    <property type="match status" value="1"/>
</dbReference>
<comment type="caution">
    <text evidence="5">The sequence shown here is derived from an EMBL/GenBank/DDBJ whole genome shotgun (WGS) entry which is preliminary data.</text>
</comment>
<dbReference type="CDD" id="cd07062">
    <property type="entry name" value="Peptidase_S66_mccF_like"/>
    <property type="match status" value="1"/>
</dbReference>
<dbReference type="EMBL" id="VFSS01000001">
    <property type="protein sequence ID" value="TPE57989.1"/>
    <property type="molecule type" value="Genomic_DNA"/>
</dbReference>
<keyword evidence="2" id="KW-0378">Hydrolase</keyword>
<name>A0A501XC26_9BACT</name>
<dbReference type="InterPro" id="IPR029062">
    <property type="entry name" value="Class_I_gatase-like"/>
</dbReference>